<dbReference type="InterPro" id="IPR019300">
    <property type="entry name" value="CooT"/>
</dbReference>
<sequence length="67" mass="7960">MCESNAYIEENGNETLFLETVDIIRPEGMNIYLRDFWGQEKVFKGRIKEISLLKHRIVLVRQECEDV</sequence>
<organism evidence="1">
    <name type="scientific">hot springs metagenome</name>
    <dbReference type="NCBI Taxonomy" id="433727"/>
    <lineage>
        <taxon>unclassified sequences</taxon>
        <taxon>metagenomes</taxon>
        <taxon>ecological metagenomes</taxon>
    </lineage>
</organism>
<protein>
    <submittedName>
        <fullName evidence="1">RNA-binding protein</fullName>
    </submittedName>
</protein>
<reference evidence="1" key="1">
    <citation type="submission" date="2019-10" db="EMBL/GenBank/DDBJ databases">
        <title>Metagenomic sequencing of thiosulfate-disproportionating enrichment culture.</title>
        <authorList>
            <person name="Umezawa K."/>
            <person name="Kojima H."/>
            <person name="Fukui M."/>
        </authorList>
    </citation>
    <scope>NUCLEOTIDE SEQUENCE</scope>
    <source>
        <strain evidence="1">45J</strain>
    </source>
</reference>
<gene>
    <name evidence="1" type="ORF">A45J_0167</name>
</gene>
<dbReference type="Pfam" id="PF10133">
    <property type="entry name" value="CooT"/>
    <property type="match status" value="1"/>
</dbReference>
<evidence type="ECO:0000313" key="1">
    <source>
        <dbReference type="EMBL" id="GER92451.1"/>
    </source>
</evidence>
<name>A0A5J4L0Y9_9ZZZZ</name>
<accession>A0A5J4L0Y9</accession>
<dbReference type="EMBL" id="BLAB01000001">
    <property type="protein sequence ID" value="GER92451.1"/>
    <property type="molecule type" value="Genomic_DNA"/>
</dbReference>
<proteinExistence type="predicted"/>
<dbReference type="AlphaFoldDB" id="A0A5J4L0Y9"/>
<comment type="caution">
    <text evidence="1">The sequence shown here is derived from an EMBL/GenBank/DDBJ whole genome shotgun (WGS) entry which is preliminary data.</text>
</comment>